<protein>
    <recommendedName>
        <fullName evidence="1">UBA domain-containing protein</fullName>
    </recommendedName>
</protein>
<gene>
    <name evidence="2" type="ORF">M9Y10_045778</name>
</gene>
<sequence length="190" mass="22476">MQDLPTETTEFGTTNENFQKINDEVMSPNNYPPNDNENVTNTIQDNQNNCQNINQNNLNSKNRRRPGWDKTMDQKERRLNRLKIDLTDLGFSNGDVQEALQKANYCSEVAFDILYEKGKEKIEKERENAHIQRQTEGVKKEIYDRYDEKDREFIEKIVNKYQISFDDAINTFESCEKIYDMTEQLLSLLK</sequence>
<evidence type="ECO:0000313" key="3">
    <source>
        <dbReference type="Proteomes" id="UP001470230"/>
    </source>
</evidence>
<dbReference type="PROSITE" id="PS50030">
    <property type="entry name" value="UBA"/>
    <property type="match status" value="1"/>
</dbReference>
<dbReference type="Proteomes" id="UP001470230">
    <property type="component" value="Unassembled WGS sequence"/>
</dbReference>
<evidence type="ECO:0000313" key="2">
    <source>
        <dbReference type="EMBL" id="KAK8883130.1"/>
    </source>
</evidence>
<keyword evidence="3" id="KW-1185">Reference proteome</keyword>
<organism evidence="2 3">
    <name type="scientific">Tritrichomonas musculus</name>
    <dbReference type="NCBI Taxonomy" id="1915356"/>
    <lineage>
        <taxon>Eukaryota</taxon>
        <taxon>Metamonada</taxon>
        <taxon>Parabasalia</taxon>
        <taxon>Tritrichomonadida</taxon>
        <taxon>Tritrichomonadidae</taxon>
        <taxon>Tritrichomonas</taxon>
    </lineage>
</organism>
<reference evidence="2 3" key="1">
    <citation type="submission" date="2024-04" db="EMBL/GenBank/DDBJ databases">
        <title>Tritrichomonas musculus Genome.</title>
        <authorList>
            <person name="Alves-Ferreira E."/>
            <person name="Grigg M."/>
            <person name="Lorenzi H."/>
            <person name="Galac M."/>
        </authorList>
    </citation>
    <scope>NUCLEOTIDE SEQUENCE [LARGE SCALE GENOMIC DNA]</scope>
    <source>
        <strain evidence="2 3">EAF2021</strain>
    </source>
</reference>
<name>A0ABR2JZ52_9EUKA</name>
<comment type="caution">
    <text evidence="2">The sequence shown here is derived from an EMBL/GenBank/DDBJ whole genome shotgun (WGS) entry which is preliminary data.</text>
</comment>
<accession>A0ABR2JZ52</accession>
<feature type="domain" description="UBA" evidence="1">
    <location>
        <begin position="71"/>
        <end position="117"/>
    </location>
</feature>
<evidence type="ECO:0000259" key="1">
    <source>
        <dbReference type="PROSITE" id="PS50030"/>
    </source>
</evidence>
<dbReference type="EMBL" id="JAPFFF010000009">
    <property type="protein sequence ID" value="KAK8883130.1"/>
    <property type="molecule type" value="Genomic_DNA"/>
</dbReference>
<proteinExistence type="predicted"/>
<dbReference type="InterPro" id="IPR015940">
    <property type="entry name" value="UBA"/>
</dbReference>